<dbReference type="Proteomes" id="UP001229209">
    <property type="component" value="Unassembled WGS sequence"/>
</dbReference>
<keyword evidence="1" id="KW-0472">Membrane</keyword>
<feature type="transmembrane region" description="Helical" evidence="1">
    <location>
        <begin position="23"/>
        <end position="45"/>
    </location>
</feature>
<dbReference type="RefSeq" id="WP_203114158.1">
    <property type="nucleotide sequence ID" value="NZ_JAURUO010000023.1"/>
</dbReference>
<evidence type="ECO:0000256" key="1">
    <source>
        <dbReference type="SAM" id="Phobius"/>
    </source>
</evidence>
<keyword evidence="1" id="KW-0812">Transmembrane</keyword>
<dbReference type="EMBL" id="JAURUO010000023">
    <property type="protein sequence ID" value="MDP9729829.1"/>
    <property type="molecule type" value="Genomic_DNA"/>
</dbReference>
<sequence>MRNRRFWRYRAGYTALASLYTELINTTLGVVVLGLMLTVGAALMVRQELLNAAFSAAQIAAETQNIGEAQAAAEDTLIAEGLPATVNGETLFQLSDVAVTTGNSAPVAGVEMTYQFPLPFPRLEDVFGNPNPLPATWTLSVQAAYVNQTYYGGGGG</sequence>
<organism evidence="2 3">
    <name type="scientific">Alicyclobacillus tolerans</name>
    <dbReference type="NCBI Taxonomy" id="90970"/>
    <lineage>
        <taxon>Bacteria</taxon>
        <taxon>Bacillati</taxon>
        <taxon>Bacillota</taxon>
        <taxon>Bacilli</taxon>
        <taxon>Bacillales</taxon>
        <taxon>Alicyclobacillaceae</taxon>
        <taxon>Alicyclobacillus</taxon>
    </lineage>
</organism>
<name>A0ABT9LZZ4_9BACL</name>
<evidence type="ECO:0000313" key="2">
    <source>
        <dbReference type="EMBL" id="MDP9729829.1"/>
    </source>
</evidence>
<protein>
    <submittedName>
        <fullName evidence="2">Flp pilus assembly protein TadG</fullName>
    </submittedName>
</protein>
<keyword evidence="1" id="KW-1133">Transmembrane helix</keyword>
<gene>
    <name evidence="2" type="ORF">J2S04_002803</name>
</gene>
<comment type="caution">
    <text evidence="2">The sequence shown here is derived from an EMBL/GenBank/DDBJ whole genome shotgun (WGS) entry which is preliminary data.</text>
</comment>
<accession>A0ABT9LZZ4</accession>
<reference evidence="2 3" key="1">
    <citation type="submission" date="2023-07" db="EMBL/GenBank/DDBJ databases">
        <title>Genomic Encyclopedia of Type Strains, Phase IV (KMG-IV): sequencing the most valuable type-strain genomes for metagenomic binning, comparative biology and taxonomic classification.</title>
        <authorList>
            <person name="Goeker M."/>
        </authorList>
    </citation>
    <scope>NUCLEOTIDE SEQUENCE [LARGE SCALE GENOMIC DNA]</scope>
    <source>
        <strain evidence="2 3">DSM 25924</strain>
    </source>
</reference>
<keyword evidence="3" id="KW-1185">Reference proteome</keyword>
<proteinExistence type="predicted"/>
<evidence type="ECO:0000313" key="3">
    <source>
        <dbReference type="Proteomes" id="UP001229209"/>
    </source>
</evidence>